<name>A0A517P277_9BACT</name>
<evidence type="ECO:0000313" key="2">
    <source>
        <dbReference type="Proteomes" id="UP000319817"/>
    </source>
</evidence>
<dbReference type="RefSeq" id="WP_145421203.1">
    <property type="nucleotide sequence ID" value="NZ_CP036526.1"/>
</dbReference>
<dbReference type="AlphaFoldDB" id="A0A517P277"/>
<accession>A0A517P277</accession>
<gene>
    <name evidence="1" type="ORF">K239x_55000</name>
</gene>
<proteinExistence type="predicted"/>
<protein>
    <submittedName>
        <fullName evidence="1">Uncharacterized protein</fullName>
    </submittedName>
</protein>
<dbReference type="EMBL" id="CP036526">
    <property type="protein sequence ID" value="QDT13482.1"/>
    <property type="molecule type" value="Genomic_DNA"/>
</dbReference>
<dbReference type="Proteomes" id="UP000319817">
    <property type="component" value="Chromosome"/>
</dbReference>
<reference evidence="1 2" key="1">
    <citation type="submission" date="2019-02" db="EMBL/GenBank/DDBJ databases">
        <title>Deep-cultivation of Planctomycetes and their phenomic and genomic characterization uncovers novel biology.</title>
        <authorList>
            <person name="Wiegand S."/>
            <person name="Jogler M."/>
            <person name="Boedeker C."/>
            <person name="Pinto D."/>
            <person name="Vollmers J."/>
            <person name="Rivas-Marin E."/>
            <person name="Kohn T."/>
            <person name="Peeters S.H."/>
            <person name="Heuer A."/>
            <person name="Rast P."/>
            <person name="Oberbeckmann S."/>
            <person name="Bunk B."/>
            <person name="Jeske O."/>
            <person name="Meyerdierks A."/>
            <person name="Storesund J.E."/>
            <person name="Kallscheuer N."/>
            <person name="Luecker S."/>
            <person name="Lage O.M."/>
            <person name="Pohl T."/>
            <person name="Merkel B.J."/>
            <person name="Hornburger P."/>
            <person name="Mueller R.-W."/>
            <person name="Bruemmer F."/>
            <person name="Labrenz M."/>
            <person name="Spormann A.M."/>
            <person name="Op den Camp H."/>
            <person name="Overmann J."/>
            <person name="Amann R."/>
            <person name="Jetten M.S.M."/>
            <person name="Mascher T."/>
            <person name="Medema M.H."/>
            <person name="Devos D.P."/>
            <person name="Kaster A.-K."/>
            <person name="Ovreas L."/>
            <person name="Rohde M."/>
            <person name="Galperin M.Y."/>
            <person name="Jogler C."/>
        </authorList>
    </citation>
    <scope>NUCLEOTIDE SEQUENCE [LARGE SCALE GENOMIC DNA]</scope>
    <source>
        <strain evidence="1 2">K23_9</strain>
    </source>
</reference>
<organism evidence="1 2">
    <name type="scientific">Stieleria marina</name>
    <dbReference type="NCBI Taxonomy" id="1930275"/>
    <lineage>
        <taxon>Bacteria</taxon>
        <taxon>Pseudomonadati</taxon>
        <taxon>Planctomycetota</taxon>
        <taxon>Planctomycetia</taxon>
        <taxon>Pirellulales</taxon>
        <taxon>Pirellulaceae</taxon>
        <taxon>Stieleria</taxon>
    </lineage>
</organism>
<sequence length="83" mass="9400">MANAPIKRIAVGNGVRASIWKNESKNGPWLGVTITRTYREGEEYKDSPSFRRDDLLFVAKAAELAFSWCLKQAEIAKREANQE</sequence>
<keyword evidence="2" id="KW-1185">Reference proteome</keyword>
<evidence type="ECO:0000313" key="1">
    <source>
        <dbReference type="EMBL" id="QDT13482.1"/>
    </source>
</evidence>
<dbReference type="OrthoDB" id="9797435at2"/>